<evidence type="ECO:0000256" key="6">
    <source>
        <dbReference type="ARBA" id="ARBA00022989"/>
    </source>
</evidence>
<dbReference type="PRINTS" id="PR00453">
    <property type="entry name" value="VWFADOMAIN"/>
</dbReference>
<feature type="domain" description="ZP" evidence="11">
    <location>
        <begin position="239"/>
        <end position="489"/>
    </location>
</feature>
<gene>
    <name evidence="12" type="ORF">niasHS_016052</name>
</gene>
<keyword evidence="2" id="KW-0193">Cuticle</keyword>
<dbReference type="Gene3D" id="3.40.50.410">
    <property type="entry name" value="von Willebrand factor, type A domain"/>
    <property type="match status" value="1"/>
</dbReference>
<dbReference type="SUPFAM" id="SSF53300">
    <property type="entry name" value="vWA-like"/>
    <property type="match status" value="1"/>
</dbReference>
<evidence type="ECO:0000313" key="13">
    <source>
        <dbReference type="Proteomes" id="UP001620645"/>
    </source>
</evidence>
<name>A0ABD2HUG8_HETSC</name>
<evidence type="ECO:0000313" key="12">
    <source>
        <dbReference type="EMBL" id="KAL3071969.1"/>
    </source>
</evidence>
<evidence type="ECO:0000259" key="11">
    <source>
        <dbReference type="PROSITE" id="PS51034"/>
    </source>
</evidence>
<keyword evidence="6 9" id="KW-1133">Transmembrane helix</keyword>
<evidence type="ECO:0000256" key="1">
    <source>
        <dbReference type="ARBA" id="ARBA00004251"/>
    </source>
</evidence>
<keyword evidence="3" id="KW-1003">Cell membrane</keyword>
<dbReference type="PANTHER" id="PTHR22907:SF47">
    <property type="entry name" value="CUTICLIN-6"/>
    <property type="match status" value="1"/>
</dbReference>
<dbReference type="Pfam" id="PF10251">
    <property type="entry name" value="PEN-2"/>
    <property type="match status" value="1"/>
</dbReference>
<evidence type="ECO:0000256" key="4">
    <source>
        <dbReference type="ARBA" id="ARBA00022692"/>
    </source>
</evidence>
<comment type="subcellular location">
    <subcellularLocation>
        <location evidence="1">Cell membrane</location>
        <topology evidence="1">Single-pass type I membrane protein</topology>
    </subcellularLocation>
</comment>
<dbReference type="InterPro" id="IPR002035">
    <property type="entry name" value="VWF_A"/>
</dbReference>
<keyword evidence="4 9" id="KW-0812">Transmembrane</keyword>
<dbReference type="GO" id="GO:0042302">
    <property type="term" value="F:structural constituent of cuticle"/>
    <property type="evidence" value="ECO:0007669"/>
    <property type="project" value="UniProtKB-KW"/>
</dbReference>
<dbReference type="PROSITE" id="PS51034">
    <property type="entry name" value="ZP_2"/>
    <property type="match status" value="1"/>
</dbReference>
<sequence length="627" mass="71048">MQINVKEYLCLNYLQIILPFLTHLTAILCFPIDNGLIDAELIKECTNNNTADVLLILDGSGSVGDGTFRMQLEFVALLARRLNISSDGTHLAVIQFAESAQLEITLNQYSCESQLEWAIQRIRYLGGATNTGKALNFALQNGFQNARGEMVPKVAIVVTDGQSQDEVEETAKRLRHAQVMVYAIGVTNLVNIRQLHQITGDALRVHTVEAFDQLDKSLADSITWHMCSTEFHPGTPEIICEPDKIGVRASTKKQFDGIVFVQDNFDRAECRAGPEHFPDPKIIGITVPFRNCNVRRYRSLNPRGIFVEMAVVFMFHPVFMTKVDQMVKIQCFYMEAEKEVKVPMEVSQITTQFYQQVYQMPRCEYTLRKDHANGPVVQYAVLGQSVFHRWECVEELNGDQFGMLVHSCFYADRPVLQFQCQITLCLKLDNGCAGITPPKCAATVPRHTVTEQYTTRRRKSKRQRKVRSVAQRQQNESGQIIGDEQNGGTRMDVFTRPIMVVENTQMLATLQNANTALKHTVAEPVHSTLSGADRLLLCRRYFHVGFACLPLIWAVNAIWFFRYAFPSGANATAETAQIRRYVCWSATGALCWGLLLTGWLFFYNIQRSYGLFDWPEKITAVFPLGYV</sequence>
<comment type="caution">
    <text evidence="12">The sequence shown here is derived from an EMBL/GenBank/DDBJ whole genome shotgun (WGS) entry which is preliminary data.</text>
</comment>
<dbReference type="Pfam" id="PF00092">
    <property type="entry name" value="VWA"/>
    <property type="match status" value="1"/>
</dbReference>
<dbReference type="AlphaFoldDB" id="A0ABD2HUG8"/>
<keyword evidence="13" id="KW-1185">Reference proteome</keyword>
<protein>
    <submittedName>
        <fullName evidence="12">Uncharacterized protein</fullName>
    </submittedName>
</protein>
<dbReference type="InterPro" id="IPR001507">
    <property type="entry name" value="ZP_dom"/>
</dbReference>
<evidence type="ECO:0000256" key="7">
    <source>
        <dbReference type="ARBA" id="ARBA00023136"/>
    </source>
</evidence>
<accession>A0ABD2HUG8</accession>
<dbReference type="PANTHER" id="PTHR22907">
    <property type="entry name" value="GH04558P"/>
    <property type="match status" value="1"/>
</dbReference>
<reference evidence="12 13" key="1">
    <citation type="submission" date="2024-10" db="EMBL/GenBank/DDBJ databases">
        <authorList>
            <person name="Kim D."/>
        </authorList>
    </citation>
    <scope>NUCLEOTIDE SEQUENCE [LARGE SCALE GENOMIC DNA]</scope>
    <source>
        <strain evidence="12">Taebaek</strain>
    </source>
</reference>
<dbReference type="Pfam" id="PF25301">
    <property type="entry name" value="CUT_C"/>
    <property type="match status" value="1"/>
</dbReference>
<feature type="compositionally biased region" description="Basic residues" evidence="8">
    <location>
        <begin position="455"/>
        <end position="467"/>
    </location>
</feature>
<dbReference type="EMBL" id="JBICCN010000377">
    <property type="protein sequence ID" value="KAL3071969.1"/>
    <property type="molecule type" value="Genomic_DNA"/>
</dbReference>
<dbReference type="GO" id="GO:0005886">
    <property type="term" value="C:plasma membrane"/>
    <property type="evidence" value="ECO:0007669"/>
    <property type="project" value="UniProtKB-SubCell"/>
</dbReference>
<feature type="transmembrane region" description="Helical" evidence="9">
    <location>
        <begin position="541"/>
        <end position="561"/>
    </location>
</feature>
<dbReference type="SMART" id="SM00241">
    <property type="entry name" value="ZP"/>
    <property type="match status" value="1"/>
</dbReference>
<evidence type="ECO:0000256" key="3">
    <source>
        <dbReference type="ARBA" id="ARBA00022475"/>
    </source>
</evidence>
<evidence type="ECO:0000256" key="5">
    <source>
        <dbReference type="ARBA" id="ARBA00022729"/>
    </source>
</evidence>
<feature type="region of interest" description="Disordered" evidence="8">
    <location>
        <begin position="451"/>
        <end position="482"/>
    </location>
</feature>
<evidence type="ECO:0000259" key="10">
    <source>
        <dbReference type="PROSITE" id="PS50234"/>
    </source>
</evidence>
<dbReference type="SMART" id="SM00327">
    <property type="entry name" value="VWA"/>
    <property type="match status" value="1"/>
</dbReference>
<evidence type="ECO:0000256" key="8">
    <source>
        <dbReference type="SAM" id="MobiDB-lite"/>
    </source>
</evidence>
<keyword evidence="5" id="KW-0732">Signal</keyword>
<dbReference type="InterPro" id="IPR051962">
    <property type="entry name" value="Cuticlin"/>
</dbReference>
<evidence type="ECO:0000256" key="9">
    <source>
        <dbReference type="SAM" id="Phobius"/>
    </source>
</evidence>
<feature type="domain" description="VWFA" evidence="10">
    <location>
        <begin position="52"/>
        <end position="222"/>
    </location>
</feature>
<organism evidence="12 13">
    <name type="scientific">Heterodera schachtii</name>
    <name type="common">Sugarbeet cyst nematode worm</name>
    <name type="synonym">Tylenchus schachtii</name>
    <dbReference type="NCBI Taxonomy" id="97005"/>
    <lineage>
        <taxon>Eukaryota</taxon>
        <taxon>Metazoa</taxon>
        <taxon>Ecdysozoa</taxon>
        <taxon>Nematoda</taxon>
        <taxon>Chromadorea</taxon>
        <taxon>Rhabditida</taxon>
        <taxon>Tylenchina</taxon>
        <taxon>Tylenchomorpha</taxon>
        <taxon>Tylenchoidea</taxon>
        <taxon>Heteroderidae</taxon>
        <taxon>Heteroderinae</taxon>
        <taxon>Heterodera</taxon>
    </lineage>
</organism>
<proteinExistence type="predicted"/>
<dbReference type="PROSITE" id="PS50234">
    <property type="entry name" value="VWFA"/>
    <property type="match status" value="1"/>
</dbReference>
<dbReference type="Pfam" id="PF25057">
    <property type="entry name" value="CUT_N"/>
    <property type="match status" value="1"/>
</dbReference>
<dbReference type="CDD" id="cd01472">
    <property type="entry name" value="vWA_collagen"/>
    <property type="match status" value="1"/>
</dbReference>
<dbReference type="Proteomes" id="UP001620645">
    <property type="component" value="Unassembled WGS sequence"/>
</dbReference>
<dbReference type="InterPro" id="IPR056953">
    <property type="entry name" value="CUT_N"/>
</dbReference>
<dbReference type="InterPro" id="IPR036465">
    <property type="entry name" value="vWFA_dom_sf"/>
</dbReference>
<dbReference type="InterPro" id="IPR057475">
    <property type="entry name" value="CUT_C"/>
</dbReference>
<evidence type="ECO:0000256" key="2">
    <source>
        <dbReference type="ARBA" id="ARBA00022460"/>
    </source>
</evidence>
<dbReference type="InterPro" id="IPR019379">
    <property type="entry name" value="Gamma_Secretase_Asp_P_PEN2"/>
</dbReference>
<keyword evidence="7 9" id="KW-0472">Membrane</keyword>
<feature type="transmembrane region" description="Helical" evidence="9">
    <location>
        <begin position="581"/>
        <end position="602"/>
    </location>
</feature>